<evidence type="ECO:0000313" key="9">
    <source>
        <dbReference type="EMBL" id="GBO35914.1"/>
    </source>
</evidence>
<evidence type="ECO:0000313" key="10">
    <source>
        <dbReference type="Proteomes" id="UP000499080"/>
    </source>
</evidence>
<dbReference type="InterPro" id="IPR043128">
    <property type="entry name" value="Rev_trsase/Diguanyl_cyclase"/>
</dbReference>
<dbReference type="Pfam" id="PF23055">
    <property type="entry name" value="DUF7041"/>
    <property type="match status" value="1"/>
</dbReference>
<dbReference type="AlphaFoldDB" id="A0A4Y2WGX7"/>
<dbReference type="PANTHER" id="PTHR37984">
    <property type="entry name" value="PROTEIN CBG26694"/>
    <property type="match status" value="1"/>
</dbReference>
<dbReference type="InterPro" id="IPR043502">
    <property type="entry name" value="DNA/RNA_pol_sf"/>
</dbReference>
<dbReference type="GO" id="GO:0016779">
    <property type="term" value="F:nucleotidyltransferase activity"/>
    <property type="evidence" value="ECO:0007669"/>
    <property type="project" value="UniProtKB-KW"/>
</dbReference>
<keyword evidence="3" id="KW-0540">Nuclease</keyword>
<evidence type="ECO:0000259" key="7">
    <source>
        <dbReference type="PROSITE" id="PS50878"/>
    </source>
</evidence>
<evidence type="ECO:0000256" key="1">
    <source>
        <dbReference type="ARBA" id="ARBA00022679"/>
    </source>
</evidence>
<dbReference type="CDD" id="cd01647">
    <property type="entry name" value="RT_LTR"/>
    <property type="match status" value="1"/>
</dbReference>
<dbReference type="Proteomes" id="UP000499080">
    <property type="component" value="Unassembled WGS sequence"/>
</dbReference>
<dbReference type="InterPro" id="IPR000477">
    <property type="entry name" value="RT_dom"/>
</dbReference>
<dbReference type="PANTHER" id="PTHR37984:SF5">
    <property type="entry name" value="PROTEIN NYNRIN-LIKE"/>
    <property type="match status" value="1"/>
</dbReference>
<dbReference type="SUPFAM" id="SSF50630">
    <property type="entry name" value="Acid proteases"/>
    <property type="match status" value="1"/>
</dbReference>
<proteinExistence type="predicted"/>
<dbReference type="InterPro" id="IPR050951">
    <property type="entry name" value="Retrovirus_Pol_polyprotein"/>
</dbReference>
<sequence length="647" mass="73472">MHGGPESTKPELARVVFRAPPFWETDLDLWFLQLESQFKLSGISTDETKFHAVVAALDSKVLSYVPDIVRNPPADNKYDALKTRILNYFSQSQSTKLRVLLQDLQLGDKKPSQLLQEMRNLAAEKVSEDVLKTIWMQRLPTSIQQILSVSNDNLDGLSLIADKVNEVSHFDTVVNAISSDNSVIQSLRDEIAELRAEIKRISRPRFRQSSRGRQNSKFRVRSTSNSRKLKGSSVSAATDGGHNHSRLFLYDRSTGFRFLIDSGAAESCLPRRLTKHKVAQDTTLYAANGSAIKCYGTRQINLDLGLRRKFSWCFLIADVSHPIIGSDFLERFELLIDIENRRLIDSRAFLSTKGVKAAGKTLGLTLISNKSPFYTILNKFRELFSPMSADVDTPHNVEHCIETKGPPVFSKARRLNPEKLKFLKQEFRTLMEQGILRPSQSAFASPIHFVKKPNGDWRICGDFRKLNAITIPDRYPLPHIQDFSNNLAGKTIFSKIDLVKAYHQIPVKTSDIHKTAVITPIGLFEYSKMTFGMRNAAQSFQRFIDQVLRGLNCFAYLDDILVASEDLAKHKVDLEKVFNRLKDYHLKINLEKCIFGQETIQFLGFQVSPGGVSPLPDRVKALTEYPLPKSVAELRRFLAMIKFYHIF</sequence>
<evidence type="ECO:0000256" key="2">
    <source>
        <dbReference type="ARBA" id="ARBA00022695"/>
    </source>
</evidence>
<dbReference type="EMBL" id="BGPR01059965">
    <property type="protein sequence ID" value="GBO35914.1"/>
    <property type="molecule type" value="Genomic_DNA"/>
</dbReference>
<feature type="compositionally biased region" description="Polar residues" evidence="6">
    <location>
        <begin position="221"/>
        <end position="236"/>
    </location>
</feature>
<feature type="compositionally biased region" description="Basic residues" evidence="6">
    <location>
        <begin position="204"/>
        <end position="220"/>
    </location>
</feature>
<dbReference type="Gene3D" id="3.10.10.10">
    <property type="entry name" value="HIV Type 1 Reverse Transcriptase, subunit A, domain 1"/>
    <property type="match status" value="1"/>
</dbReference>
<keyword evidence="1" id="KW-0808">Transferase</keyword>
<keyword evidence="10" id="KW-1185">Reference proteome</keyword>
<feature type="domain" description="Reverse transcriptase" evidence="7">
    <location>
        <begin position="431"/>
        <end position="607"/>
    </location>
</feature>
<gene>
    <name evidence="9" type="primary">pol_3728</name>
    <name evidence="8" type="synonym">pol_3306</name>
    <name evidence="9" type="ORF">AVEN_130808_1</name>
    <name evidence="8" type="ORF">AVEN_25760_1</name>
</gene>
<keyword evidence="4" id="KW-0255">Endonuclease</keyword>
<keyword evidence="4" id="KW-0378">Hydrolase</keyword>
<feature type="region of interest" description="Disordered" evidence="6">
    <location>
        <begin position="204"/>
        <end position="238"/>
    </location>
</feature>
<evidence type="ECO:0000256" key="5">
    <source>
        <dbReference type="SAM" id="Coils"/>
    </source>
</evidence>
<accession>A0A4Y2WGX7</accession>
<organism evidence="9 10">
    <name type="scientific">Araneus ventricosus</name>
    <name type="common">Orbweaver spider</name>
    <name type="synonym">Epeira ventricosa</name>
    <dbReference type="NCBI Taxonomy" id="182803"/>
    <lineage>
        <taxon>Eukaryota</taxon>
        <taxon>Metazoa</taxon>
        <taxon>Ecdysozoa</taxon>
        <taxon>Arthropoda</taxon>
        <taxon>Chelicerata</taxon>
        <taxon>Arachnida</taxon>
        <taxon>Araneae</taxon>
        <taxon>Araneomorphae</taxon>
        <taxon>Entelegynae</taxon>
        <taxon>Araneoidea</taxon>
        <taxon>Araneidae</taxon>
        <taxon>Araneus</taxon>
    </lineage>
</organism>
<name>A0A4Y2WGX7_ARAVE</name>
<dbReference type="FunFam" id="2.40.70.10:FF:000130">
    <property type="entry name" value="Retrovirus-related Pol polyprotein from transposon opus-like Protein"/>
    <property type="match status" value="1"/>
</dbReference>
<dbReference type="SUPFAM" id="SSF56672">
    <property type="entry name" value="DNA/RNA polymerases"/>
    <property type="match status" value="1"/>
</dbReference>
<reference evidence="9 10" key="1">
    <citation type="journal article" date="2019" name="Sci. Rep.">
        <title>Orb-weaving spider Araneus ventricosus genome elucidates the spidroin gene catalogue.</title>
        <authorList>
            <person name="Kono N."/>
            <person name="Nakamura H."/>
            <person name="Ohtoshi R."/>
            <person name="Moran D.A.P."/>
            <person name="Shinohara A."/>
            <person name="Yoshida Y."/>
            <person name="Fujiwara M."/>
            <person name="Mori M."/>
            <person name="Tomita M."/>
            <person name="Arakawa K."/>
        </authorList>
    </citation>
    <scope>NUCLEOTIDE SEQUENCE [LARGE SCALE GENOMIC DNA]</scope>
</reference>
<dbReference type="GO" id="GO:0004519">
    <property type="term" value="F:endonuclease activity"/>
    <property type="evidence" value="ECO:0007669"/>
    <property type="project" value="UniProtKB-KW"/>
</dbReference>
<dbReference type="InterPro" id="IPR021109">
    <property type="entry name" value="Peptidase_aspartic_dom_sf"/>
</dbReference>
<evidence type="ECO:0000256" key="4">
    <source>
        <dbReference type="ARBA" id="ARBA00022759"/>
    </source>
</evidence>
<feature type="coiled-coil region" evidence="5">
    <location>
        <begin position="177"/>
        <end position="204"/>
    </location>
</feature>
<comment type="caution">
    <text evidence="9">The sequence shown here is derived from an EMBL/GenBank/DDBJ whole genome shotgun (WGS) entry which is preliminary data.</text>
</comment>
<dbReference type="Gene3D" id="2.40.70.10">
    <property type="entry name" value="Acid Proteases"/>
    <property type="match status" value="1"/>
</dbReference>
<dbReference type="InterPro" id="IPR055469">
    <property type="entry name" value="DUF7041"/>
</dbReference>
<evidence type="ECO:0000256" key="3">
    <source>
        <dbReference type="ARBA" id="ARBA00022722"/>
    </source>
</evidence>
<keyword evidence="2" id="KW-0548">Nucleotidyltransferase</keyword>
<dbReference type="PROSITE" id="PS50878">
    <property type="entry name" value="RT_POL"/>
    <property type="match status" value="1"/>
</dbReference>
<dbReference type="Pfam" id="PF00078">
    <property type="entry name" value="RVT_1"/>
    <property type="match status" value="1"/>
</dbReference>
<dbReference type="GO" id="GO:0071897">
    <property type="term" value="P:DNA biosynthetic process"/>
    <property type="evidence" value="ECO:0007669"/>
    <property type="project" value="UniProtKB-ARBA"/>
</dbReference>
<dbReference type="EMBL" id="BGPR01059960">
    <property type="protein sequence ID" value="GBO35910.1"/>
    <property type="molecule type" value="Genomic_DNA"/>
</dbReference>
<dbReference type="Gene3D" id="3.30.70.270">
    <property type="match status" value="1"/>
</dbReference>
<dbReference type="OrthoDB" id="6436542at2759"/>
<evidence type="ECO:0000313" key="8">
    <source>
        <dbReference type="EMBL" id="GBO35910.1"/>
    </source>
</evidence>
<protein>
    <submittedName>
        <fullName evidence="9">Retrovirus-related Pol polyprotein from transposon 297</fullName>
    </submittedName>
</protein>
<evidence type="ECO:0000256" key="6">
    <source>
        <dbReference type="SAM" id="MobiDB-lite"/>
    </source>
</evidence>
<keyword evidence="5" id="KW-0175">Coiled coil</keyword>